<comment type="caution">
    <text evidence="1">The sequence shown here is derived from an EMBL/GenBank/DDBJ whole genome shotgun (WGS) entry which is preliminary data.</text>
</comment>
<dbReference type="PANTHER" id="PTHR33053:SF9">
    <property type="entry name" value="AGAP000105-PA"/>
    <property type="match status" value="1"/>
</dbReference>
<accession>A0AAD5KUR1</accession>
<sequence length="355" mass="41323">MVDDFCIDPMHLVYLGVMRKLLYIWVHGRKSMKIRLSWQQMNEISKILFRIQSLISVEFSRKTRTLNELSRFKATEFRLLLLYILPIVLKNRLPDEVYQHFILLHVAIRILSCKRSVEEEANIDYAHSLLTLFIQKSVSIYGDQFLSYKYVHNLIHLGNECKRLGALEMFSCFSFENHIGKLKNLVRKSAKPLQQIVNRVMELRSNLPVQKKSTNPNLIKVIYEHNNGPMIHGLRGQQFERVIFQKLRCGCKSPDNCVVTDDDSVILIENFVEKREGEVYFIGRKLMNSENLYNLNGLDSKTIGTQIVNTLSNNLEFWQLNSISFKAMKIPVIHDIPHSPESFGIVSIMNFDAEN</sequence>
<dbReference type="Proteomes" id="UP000820818">
    <property type="component" value="Linkage Group LG4"/>
</dbReference>
<dbReference type="EMBL" id="WJBH02000004">
    <property type="protein sequence ID" value="KAI9559462.1"/>
    <property type="molecule type" value="Genomic_DNA"/>
</dbReference>
<keyword evidence="2" id="KW-1185">Reference proteome</keyword>
<protein>
    <submittedName>
        <fullName evidence="1">Uncharacterized protein</fullName>
    </submittedName>
</protein>
<reference evidence="1 2" key="1">
    <citation type="submission" date="2022-05" db="EMBL/GenBank/DDBJ databases">
        <title>A multi-omics perspective on studying reproductive biology in Daphnia sinensis.</title>
        <authorList>
            <person name="Jia J."/>
        </authorList>
    </citation>
    <scope>NUCLEOTIDE SEQUENCE [LARGE SCALE GENOMIC DNA]</scope>
    <source>
        <strain evidence="1 2">WSL</strain>
    </source>
</reference>
<evidence type="ECO:0000313" key="1">
    <source>
        <dbReference type="EMBL" id="KAI9559462.1"/>
    </source>
</evidence>
<evidence type="ECO:0000313" key="2">
    <source>
        <dbReference type="Proteomes" id="UP000820818"/>
    </source>
</evidence>
<gene>
    <name evidence="1" type="ORF">GHT06_013452</name>
</gene>
<proteinExistence type="predicted"/>
<name>A0AAD5KUR1_9CRUS</name>
<dbReference type="PANTHER" id="PTHR33053">
    <property type="entry name" value="PROTEIN, PUTATIVE-RELATED"/>
    <property type="match status" value="1"/>
</dbReference>
<organism evidence="1 2">
    <name type="scientific">Daphnia sinensis</name>
    <dbReference type="NCBI Taxonomy" id="1820382"/>
    <lineage>
        <taxon>Eukaryota</taxon>
        <taxon>Metazoa</taxon>
        <taxon>Ecdysozoa</taxon>
        <taxon>Arthropoda</taxon>
        <taxon>Crustacea</taxon>
        <taxon>Branchiopoda</taxon>
        <taxon>Diplostraca</taxon>
        <taxon>Cladocera</taxon>
        <taxon>Anomopoda</taxon>
        <taxon>Daphniidae</taxon>
        <taxon>Daphnia</taxon>
        <taxon>Daphnia similis group</taxon>
    </lineage>
</organism>
<dbReference type="AlphaFoldDB" id="A0AAD5KUR1"/>